<dbReference type="RefSeq" id="XP_019084797.1">
    <property type="nucleotide sequence ID" value="XM_019229252.1"/>
</dbReference>
<reference evidence="7" key="2">
    <citation type="journal article" date="2014" name="Nat. Commun.">
        <title>The emerging biofuel crop Camelina sativa retains a highly undifferentiated hexaploid genome structure.</title>
        <authorList>
            <person name="Kagale S."/>
            <person name="Koh C."/>
            <person name="Nixon J."/>
            <person name="Bollina V."/>
            <person name="Clarke W.E."/>
            <person name="Tuteja R."/>
            <person name="Spillane C."/>
            <person name="Robinson S.J."/>
            <person name="Links M.G."/>
            <person name="Clarke C."/>
            <person name="Higgins E.E."/>
            <person name="Huebert T."/>
            <person name="Sharpe A.G."/>
            <person name="Parkin I.A."/>
        </authorList>
    </citation>
    <scope>NUCLEOTIDE SEQUENCE [LARGE SCALE GENOMIC DNA]</scope>
    <source>
        <strain evidence="7">r\DH55</strain>
    </source>
</reference>
<evidence type="ECO:0000259" key="6">
    <source>
        <dbReference type="Pfam" id="PF04755"/>
    </source>
</evidence>
<evidence type="ECO:0000256" key="2">
    <source>
        <dbReference type="ARBA" id="ARBA00005845"/>
    </source>
</evidence>
<dbReference type="InterPro" id="IPR006843">
    <property type="entry name" value="PAP/fibrillin_dom"/>
</dbReference>
<evidence type="ECO:0000313" key="7">
    <source>
        <dbReference type="Proteomes" id="UP000694864"/>
    </source>
</evidence>
<evidence type="ECO:0000313" key="11">
    <source>
        <dbReference type="RefSeq" id="XP_019084798.1"/>
    </source>
</evidence>
<reference evidence="8 9" key="3">
    <citation type="submission" date="2025-05" db="UniProtKB">
        <authorList>
            <consortium name="RefSeq"/>
        </authorList>
    </citation>
    <scope>IDENTIFICATION</scope>
    <source>
        <tissue evidence="8 9">Leaf</tissue>
    </source>
</reference>
<evidence type="ECO:0000256" key="1">
    <source>
        <dbReference type="ARBA" id="ARBA00004229"/>
    </source>
</evidence>
<feature type="domain" description="Plastid lipid-associated protein/fibrillin conserved" evidence="6">
    <location>
        <begin position="70"/>
        <end position="184"/>
    </location>
</feature>
<dbReference type="PANTHER" id="PTHR31906">
    <property type="entry name" value="PLASTID-LIPID-ASSOCIATED PROTEIN 4, CHLOROPLASTIC-RELATED"/>
    <property type="match status" value="1"/>
</dbReference>
<evidence type="ECO:0000313" key="8">
    <source>
        <dbReference type="RefSeq" id="XP_019084795.1"/>
    </source>
</evidence>
<keyword evidence="5" id="KW-0809">Transit peptide</keyword>
<evidence type="ECO:0000256" key="5">
    <source>
        <dbReference type="ARBA" id="ARBA00022946"/>
    </source>
</evidence>
<proteinExistence type="inferred from homology"/>
<accession>A0ABM1QDF7</accession>
<keyword evidence="3" id="KW-0150">Chloroplast</keyword>
<dbReference type="RefSeq" id="XP_019084798.1">
    <property type="nucleotide sequence ID" value="XM_019229253.1"/>
</dbReference>
<dbReference type="RefSeq" id="XP_019084796.1">
    <property type="nucleotide sequence ID" value="XM_019229251.1"/>
</dbReference>
<dbReference type="InterPro" id="IPR039633">
    <property type="entry name" value="PAP"/>
</dbReference>
<evidence type="ECO:0000256" key="3">
    <source>
        <dbReference type="ARBA" id="ARBA00022528"/>
    </source>
</evidence>
<dbReference type="Pfam" id="PF04755">
    <property type="entry name" value="PAP_fibrillin"/>
    <property type="match status" value="1"/>
</dbReference>
<evidence type="ECO:0000313" key="10">
    <source>
        <dbReference type="RefSeq" id="XP_019084797.1"/>
    </source>
</evidence>
<keyword evidence="7" id="KW-1185">Reference proteome</keyword>
<protein>
    <submittedName>
        <fullName evidence="8 9">Probable plastid-lipid-associated protein 4, chloroplastic isoform X1</fullName>
    </submittedName>
</protein>
<keyword evidence="4" id="KW-0934">Plastid</keyword>
<dbReference type="GeneID" id="104710396"/>
<evidence type="ECO:0000256" key="4">
    <source>
        <dbReference type="ARBA" id="ARBA00022640"/>
    </source>
</evidence>
<gene>
    <name evidence="8 9 10 11" type="primary">LOC104710396</name>
</gene>
<dbReference type="RefSeq" id="XP_019084795.1">
    <property type="nucleotide sequence ID" value="XM_019229250.1"/>
</dbReference>
<name>A0ABM1QDF7_CAMSA</name>
<reference evidence="7" key="1">
    <citation type="journal article" date="1997" name="Nucleic Acids Res.">
        <title>tRNAscan-SE: a program for improved detection of transfer RNA genes in genomic sequence.</title>
        <authorList>
            <person name="Lowe T.M."/>
            <person name="Eddy S.R."/>
        </authorList>
    </citation>
    <scope>NUCLEOTIDE SEQUENCE [LARGE SCALE GENOMIC DNA]</scope>
    <source>
        <strain evidence="7">r\DH55</strain>
    </source>
</reference>
<evidence type="ECO:0000313" key="9">
    <source>
        <dbReference type="RefSeq" id="XP_019084796.1"/>
    </source>
</evidence>
<comment type="subcellular location">
    <subcellularLocation>
        <location evidence="1">Plastid</location>
        <location evidence="1">Chloroplast</location>
    </subcellularLocation>
</comment>
<sequence>MALPLCFKTGVLKSPPTGFNLIMKSDDSGVAVPTKLQSIRKGDRERLRIQAVFSFPPVFLTKKGRDEKQKQLKQELLEAIEPLERGATVTPDDQRRIDQLARKVEAVNPTKEPLKSDLINGKWELIYTTSALRLQAKKPRFLRSIANYQSINMDTRKVQTMETWPFYNSVTGDLTPLSSRKAAVKLQVYKILGFIPRKAPDDTARGELEITYVDEELRSVVNDSFHFYMEQTTKTFESLKGCSFYRITRGKGNLLFVLKMFDPTYRIPL</sequence>
<dbReference type="Proteomes" id="UP000694864">
    <property type="component" value="Chromosome 9"/>
</dbReference>
<comment type="similarity">
    <text evidence="2">Belongs to the PAP/fibrillin family.</text>
</comment>
<organism evidence="7 8">
    <name type="scientific">Camelina sativa</name>
    <name type="common">False flax</name>
    <name type="synonym">Myagrum sativum</name>
    <dbReference type="NCBI Taxonomy" id="90675"/>
    <lineage>
        <taxon>Eukaryota</taxon>
        <taxon>Viridiplantae</taxon>
        <taxon>Streptophyta</taxon>
        <taxon>Embryophyta</taxon>
        <taxon>Tracheophyta</taxon>
        <taxon>Spermatophyta</taxon>
        <taxon>Magnoliopsida</taxon>
        <taxon>eudicotyledons</taxon>
        <taxon>Gunneridae</taxon>
        <taxon>Pentapetalae</taxon>
        <taxon>rosids</taxon>
        <taxon>malvids</taxon>
        <taxon>Brassicales</taxon>
        <taxon>Brassicaceae</taxon>
        <taxon>Camelineae</taxon>
        <taxon>Camelina</taxon>
    </lineage>
</organism>